<evidence type="ECO:0000256" key="1">
    <source>
        <dbReference type="SAM" id="MobiDB-lite"/>
    </source>
</evidence>
<organism evidence="2 3">
    <name type="scientific">Aspergillus clavatus (strain ATCC 1007 / CBS 513.65 / DSM 816 / NCTC 3887 / NRRL 1 / QM 1276 / 107)</name>
    <dbReference type="NCBI Taxonomy" id="344612"/>
    <lineage>
        <taxon>Eukaryota</taxon>
        <taxon>Fungi</taxon>
        <taxon>Dikarya</taxon>
        <taxon>Ascomycota</taxon>
        <taxon>Pezizomycotina</taxon>
        <taxon>Eurotiomycetes</taxon>
        <taxon>Eurotiomycetidae</taxon>
        <taxon>Eurotiales</taxon>
        <taxon>Aspergillaceae</taxon>
        <taxon>Aspergillus</taxon>
        <taxon>Aspergillus subgen. Fumigati</taxon>
    </lineage>
</organism>
<gene>
    <name evidence="2" type="ORF">ACLA_099040</name>
</gene>
<dbReference type="RefSeq" id="XP_001270386.1">
    <property type="nucleotide sequence ID" value="XM_001270385.1"/>
</dbReference>
<dbReference type="OrthoDB" id="2014201at2759"/>
<dbReference type="EMBL" id="DS027058">
    <property type="protein sequence ID" value="EAW08960.1"/>
    <property type="molecule type" value="Genomic_DNA"/>
</dbReference>
<dbReference type="SUPFAM" id="SSF53448">
    <property type="entry name" value="Nucleotide-diphospho-sugar transferases"/>
    <property type="match status" value="1"/>
</dbReference>
<dbReference type="GeneID" id="4702474"/>
<protein>
    <submittedName>
        <fullName evidence="2">Glycosyl transferase family 8 family, putative</fullName>
    </submittedName>
</protein>
<sequence>MPPNQEAENSKPPNTEMGIEPDLSHPRYAFATILTGGSNREADLKDPYFIATRLLTYQLLHSPQTRSSADIPFLVLVTKDISQDRRDLLSRDGAIVVPVESFSREWIHPKWERWNDVLAKLNLWKLTEYEKITFLDADSVIFEQLDGIFTHPATTIQKTRPSTPAVNMTGLLPDEYMIAGIHDTWVEVELPPVPGKEFYARDNYMNAGFFVYSPSEAIFNYYLTLLDQPELFDPTYPEQNLLNYAHRVDGRMPWQDIGAGWSEKGGRPQNYENGLKSLHQKWWSTSYDKALDERIASVMAEFKDYLGKLEGGNTEIVSL</sequence>
<feature type="region of interest" description="Disordered" evidence="1">
    <location>
        <begin position="1"/>
        <end position="21"/>
    </location>
</feature>
<evidence type="ECO:0000313" key="3">
    <source>
        <dbReference type="Proteomes" id="UP000006701"/>
    </source>
</evidence>
<dbReference type="KEGG" id="act:ACLA_099040"/>
<keyword evidence="2" id="KW-0808">Transferase</keyword>
<dbReference type="InterPro" id="IPR029044">
    <property type="entry name" value="Nucleotide-diphossugar_trans"/>
</dbReference>
<dbReference type="STRING" id="344612.A1CN23"/>
<dbReference type="Gene3D" id="3.90.550.10">
    <property type="entry name" value="Spore Coat Polysaccharide Biosynthesis Protein SpsA, Chain A"/>
    <property type="match status" value="1"/>
</dbReference>
<reference evidence="2 3" key="1">
    <citation type="journal article" date="2008" name="PLoS Genet.">
        <title>Genomic islands in the pathogenic filamentous fungus Aspergillus fumigatus.</title>
        <authorList>
            <person name="Fedorova N.D."/>
            <person name="Khaldi N."/>
            <person name="Joardar V.S."/>
            <person name="Maiti R."/>
            <person name="Amedeo P."/>
            <person name="Anderson M.J."/>
            <person name="Crabtree J."/>
            <person name="Silva J.C."/>
            <person name="Badger J.H."/>
            <person name="Albarraq A."/>
            <person name="Angiuoli S."/>
            <person name="Bussey H."/>
            <person name="Bowyer P."/>
            <person name="Cotty P.J."/>
            <person name="Dyer P.S."/>
            <person name="Egan A."/>
            <person name="Galens K."/>
            <person name="Fraser-Liggett C.M."/>
            <person name="Haas B.J."/>
            <person name="Inman J.M."/>
            <person name="Kent R."/>
            <person name="Lemieux S."/>
            <person name="Malavazi I."/>
            <person name="Orvis J."/>
            <person name="Roemer T."/>
            <person name="Ronning C.M."/>
            <person name="Sundaram J.P."/>
            <person name="Sutton G."/>
            <person name="Turner G."/>
            <person name="Venter J.C."/>
            <person name="White O.R."/>
            <person name="Whitty B.R."/>
            <person name="Youngman P."/>
            <person name="Wolfe K.H."/>
            <person name="Goldman G.H."/>
            <person name="Wortman J.R."/>
            <person name="Jiang B."/>
            <person name="Denning D.W."/>
            <person name="Nierman W.C."/>
        </authorList>
    </citation>
    <scope>NUCLEOTIDE SEQUENCE [LARGE SCALE GENOMIC DNA]</scope>
    <source>
        <strain evidence="3">ATCC 1007 / CBS 513.65 / DSM 816 / NCTC 3887 / NRRL 1</strain>
    </source>
</reference>
<evidence type="ECO:0000313" key="2">
    <source>
        <dbReference type="EMBL" id="EAW08960.1"/>
    </source>
</evidence>
<dbReference type="Proteomes" id="UP000006701">
    <property type="component" value="Unassembled WGS sequence"/>
</dbReference>
<name>A1CN23_ASPCL</name>
<dbReference type="InterPro" id="IPR050587">
    <property type="entry name" value="GNT1/Glycosyltrans_8"/>
</dbReference>
<keyword evidence="3" id="KW-1185">Reference proteome</keyword>
<proteinExistence type="predicted"/>
<dbReference type="OMA" id="WVEMALP"/>
<dbReference type="eggNOG" id="KOG1950">
    <property type="taxonomic scope" value="Eukaryota"/>
</dbReference>
<dbReference type="AlphaFoldDB" id="A1CN23"/>
<dbReference type="PANTHER" id="PTHR11183">
    <property type="entry name" value="GLYCOGENIN SUBFAMILY MEMBER"/>
    <property type="match status" value="1"/>
</dbReference>
<accession>A1CN23</accession>
<dbReference type="GO" id="GO:0016740">
    <property type="term" value="F:transferase activity"/>
    <property type="evidence" value="ECO:0007669"/>
    <property type="project" value="UniProtKB-KW"/>
</dbReference>
<dbReference type="VEuPathDB" id="FungiDB:ACLA_099040"/>
<dbReference type="HOGENOM" id="CLU_048469_0_1_1"/>